<evidence type="ECO:0000256" key="7">
    <source>
        <dbReference type="ARBA" id="ARBA00023122"/>
    </source>
</evidence>
<evidence type="ECO:0000313" key="15">
    <source>
        <dbReference type="Proteomes" id="UP000318710"/>
    </source>
</evidence>
<dbReference type="InterPro" id="IPR005170">
    <property type="entry name" value="Transptr-assoc_dom"/>
</dbReference>
<dbReference type="CDD" id="cd04590">
    <property type="entry name" value="CBS_pair_CorC_HlyC_assoc"/>
    <property type="match status" value="1"/>
</dbReference>
<feature type="transmembrane region" description="Helical" evidence="11">
    <location>
        <begin position="63"/>
        <end position="84"/>
    </location>
</feature>
<dbReference type="SMART" id="SM01091">
    <property type="entry name" value="CorC_HlyC"/>
    <property type="match status" value="1"/>
</dbReference>
<evidence type="ECO:0000256" key="6">
    <source>
        <dbReference type="ARBA" id="ARBA00022989"/>
    </source>
</evidence>
<evidence type="ECO:0000256" key="9">
    <source>
        <dbReference type="PROSITE-ProRule" id="PRU00703"/>
    </source>
</evidence>
<feature type="domain" description="CBS" evidence="12">
    <location>
        <begin position="274"/>
        <end position="332"/>
    </location>
</feature>
<evidence type="ECO:0000259" key="13">
    <source>
        <dbReference type="PROSITE" id="PS51846"/>
    </source>
</evidence>
<keyword evidence="5" id="KW-0677">Repeat</keyword>
<feature type="transmembrane region" description="Helical" evidence="11">
    <location>
        <begin position="6"/>
        <end position="26"/>
    </location>
</feature>
<evidence type="ECO:0000256" key="4">
    <source>
        <dbReference type="ARBA" id="ARBA00022692"/>
    </source>
</evidence>
<proteinExistence type="inferred from homology"/>
<evidence type="ECO:0000256" key="1">
    <source>
        <dbReference type="ARBA" id="ARBA00004651"/>
    </source>
</evidence>
<feature type="transmembrane region" description="Helical" evidence="11">
    <location>
        <begin position="130"/>
        <end position="149"/>
    </location>
</feature>
<evidence type="ECO:0000259" key="12">
    <source>
        <dbReference type="PROSITE" id="PS51371"/>
    </source>
</evidence>
<dbReference type="PANTHER" id="PTHR22777:SF32">
    <property type="entry name" value="UPF0053 INNER MEMBRANE PROTEIN YFJD"/>
    <property type="match status" value="1"/>
</dbReference>
<dbReference type="Pfam" id="PF01595">
    <property type="entry name" value="CNNM"/>
    <property type="match status" value="1"/>
</dbReference>
<reference evidence="14 15" key="1">
    <citation type="submission" date="2019-02" db="EMBL/GenBank/DDBJ databases">
        <title>Prokaryotic population dynamics and viral predation in marine succession experiment using metagenomics: the confinement effect.</title>
        <authorList>
            <person name="Haro-Moreno J.M."/>
            <person name="Rodriguez-Valera F."/>
            <person name="Lopez-Perez M."/>
        </authorList>
    </citation>
    <scope>NUCLEOTIDE SEQUENCE [LARGE SCALE GENOMIC DNA]</scope>
    <source>
        <strain evidence="14">MED-G160</strain>
    </source>
</reference>
<dbReference type="InterPro" id="IPR000644">
    <property type="entry name" value="CBS_dom"/>
</dbReference>
<dbReference type="Pfam" id="PF00571">
    <property type="entry name" value="CBS"/>
    <property type="match status" value="2"/>
</dbReference>
<evidence type="ECO:0000256" key="11">
    <source>
        <dbReference type="SAM" id="Phobius"/>
    </source>
</evidence>
<comment type="caution">
    <text evidence="14">The sequence shown here is derived from an EMBL/GenBank/DDBJ whole genome shotgun (WGS) entry which is preliminary data.</text>
</comment>
<name>A0A520MXY3_9GAMM</name>
<evidence type="ECO:0000256" key="8">
    <source>
        <dbReference type="ARBA" id="ARBA00023136"/>
    </source>
</evidence>
<dbReference type="SUPFAM" id="SSF54631">
    <property type="entry name" value="CBS-domain pair"/>
    <property type="match status" value="1"/>
</dbReference>
<evidence type="ECO:0000256" key="3">
    <source>
        <dbReference type="ARBA" id="ARBA00022475"/>
    </source>
</evidence>
<evidence type="ECO:0000313" key="14">
    <source>
        <dbReference type="EMBL" id="RZO26078.1"/>
    </source>
</evidence>
<protein>
    <submittedName>
        <fullName evidence="14">DUF21 domain-containing protein</fullName>
    </submittedName>
</protein>
<comment type="similarity">
    <text evidence="2">Belongs to the UPF0053 family.</text>
</comment>
<accession>A0A520MXY3</accession>
<dbReference type="Gene3D" id="3.30.465.10">
    <property type="match status" value="1"/>
</dbReference>
<dbReference type="PANTHER" id="PTHR22777">
    <property type="entry name" value="HEMOLYSIN-RELATED"/>
    <property type="match status" value="1"/>
</dbReference>
<sequence length="421" mass="47485">MQEDPSLIVLFSTLIFLLILSGFFSGSETGMMAANKIKLRNLSKKSKTSAKRALDLLKKPDQLLSAILVGNNFANILASAIVTIMMLNYFGGNVVLGSIILTIVILIFSEITPKTMAAIKPESFATRSSFILNILVYIFKPLIFLTNFLSKQILKIFKLDAKDASLNENLNTEELKTLLEESGDLIPKQYRKMLSSVLGMEELIVEDIMIPTSEIIGIDINMDYQNATKIIQSTEYTRLPVYKDSIDNMIGVLHLKDSHAFLKKFNEQKDINELLQKTYFVSQSTFLMKQLREFLASNQSIALVVDEYGEIEGLISVEDIFKEITGKFGGDKEELEREFIKLKDGSILTDGNSKIRDLNNYVNWEIPETSSKTVNGLITEYLDQIPQANLCIEIDNYRFEILELDENLISKIKIKKGANAP</sequence>
<evidence type="ECO:0000256" key="2">
    <source>
        <dbReference type="ARBA" id="ARBA00006337"/>
    </source>
</evidence>
<dbReference type="InterPro" id="IPR044751">
    <property type="entry name" value="Ion_transp-like_CBS"/>
</dbReference>
<dbReference type="InterPro" id="IPR002550">
    <property type="entry name" value="CNNM"/>
</dbReference>
<gene>
    <name evidence="14" type="ORF">EVA93_04470</name>
</gene>
<dbReference type="Gene3D" id="3.10.580.10">
    <property type="entry name" value="CBS-domain"/>
    <property type="match status" value="1"/>
</dbReference>
<feature type="transmembrane region" description="Helical" evidence="11">
    <location>
        <begin position="90"/>
        <end position="109"/>
    </location>
</feature>
<keyword evidence="3" id="KW-1003">Cell membrane</keyword>
<dbReference type="Proteomes" id="UP000318710">
    <property type="component" value="Unassembled WGS sequence"/>
</dbReference>
<dbReference type="SUPFAM" id="SSF56176">
    <property type="entry name" value="FAD-binding/transporter-associated domain-like"/>
    <property type="match status" value="1"/>
</dbReference>
<organism evidence="14 15">
    <name type="scientific">SAR86 cluster bacterium</name>
    <dbReference type="NCBI Taxonomy" id="2030880"/>
    <lineage>
        <taxon>Bacteria</taxon>
        <taxon>Pseudomonadati</taxon>
        <taxon>Pseudomonadota</taxon>
        <taxon>Gammaproteobacteria</taxon>
        <taxon>SAR86 cluster</taxon>
    </lineage>
</organism>
<dbReference type="PROSITE" id="PS51846">
    <property type="entry name" value="CNNM"/>
    <property type="match status" value="1"/>
</dbReference>
<comment type="subcellular location">
    <subcellularLocation>
        <location evidence="1">Cell membrane</location>
        <topology evidence="1">Multi-pass membrane protein</topology>
    </subcellularLocation>
</comment>
<dbReference type="InterPro" id="IPR036318">
    <property type="entry name" value="FAD-bd_PCMH-like_sf"/>
</dbReference>
<dbReference type="PROSITE" id="PS51371">
    <property type="entry name" value="CBS"/>
    <property type="match status" value="1"/>
</dbReference>
<dbReference type="Pfam" id="PF03471">
    <property type="entry name" value="CorC_HlyC"/>
    <property type="match status" value="1"/>
</dbReference>
<keyword evidence="8 10" id="KW-0472">Membrane</keyword>
<dbReference type="GO" id="GO:0050660">
    <property type="term" value="F:flavin adenine dinucleotide binding"/>
    <property type="evidence" value="ECO:0007669"/>
    <property type="project" value="InterPro"/>
</dbReference>
<keyword evidence="6 10" id="KW-1133">Transmembrane helix</keyword>
<evidence type="ECO:0000256" key="5">
    <source>
        <dbReference type="ARBA" id="ARBA00022737"/>
    </source>
</evidence>
<evidence type="ECO:0000256" key="10">
    <source>
        <dbReference type="PROSITE-ProRule" id="PRU01193"/>
    </source>
</evidence>
<dbReference type="InterPro" id="IPR046342">
    <property type="entry name" value="CBS_dom_sf"/>
</dbReference>
<dbReference type="InterPro" id="IPR016169">
    <property type="entry name" value="FAD-bd_PCMH_sub2"/>
</dbReference>
<dbReference type="GO" id="GO:0005886">
    <property type="term" value="C:plasma membrane"/>
    <property type="evidence" value="ECO:0007669"/>
    <property type="project" value="UniProtKB-SubCell"/>
</dbReference>
<keyword evidence="4 10" id="KW-0812">Transmembrane</keyword>
<dbReference type="AlphaFoldDB" id="A0A520MXY3"/>
<feature type="domain" description="CNNM transmembrane" evidence="13">
    <location>
        <begin position="3"/>
        <end position="202"/>
    </location>
</feature>
<keyword evidence="7 9" id="KW-0129">CBS domain</keyword>
<dbReference type="EMBL" id="SHBF01000033">
    <property type="protein sequence ID" value="RZO26078.1"/>
    <property type="molecule type" value="Genomic_DNA"/>
</dbReference>